<dbReference type="InterPro" id="IPR001680">
    <property type="entry name" value="WD40_rpt"/>
</dbReference>
<comment type="caution">
    <text evidence="2">The sequence shown here is derived from an EMBL/GenBank/DDBJ whole genome shotgun (WGS) entry which is preliminary data.</text>
</comment>
<organism evidence="2 3">
    <name type="scientific">Modicisalibacter luteus</name>
    <dbReference type="NCBI Taxonomy" id="453962"/>
    <lineage>
        <taxon>Bacteria</taxon>
        <taxon>Pseudomonadati</taxon>
        <taxon>Pseudomonadota</taxon>
        <taxon>Gammaproteobacteria</taxon>
        <taxon>Oceanospirillales</taxon>
        <taxon>Halomonadaceae</taxon>
        <taxon>Modicisalibacter</taxon>
    </lineage>
</organism>
<dbReference type="Pfam" id="PF00400">
    <property type="entry name" value="WD40"/>
    <property type="match status" value="1"/>
</dbReference>
<dbReference type="InterPro" id="IPR015943">
    <property type="entry name" value="WD40/YVTN_repeat-like_dom_sf"/>
</dbReference>
<dbReference type="SUPFAM" id="SSF82171">
    <property type="entry name" value="DPP6 N-terminal domain-like"/>
    <property type="match status" value="1"/>
</dbReference>
<dbReference type="EMBL" id="JBHRUH010000015">
    <property type="protein sequence ID" value="MFC3292248.1"/>
    <property type="molecule type" value="Genomic_DNA"/>
</dbReference>
<keyword evidence="3" id="KW-1185">Reference proteome</keyword>
<name>A0ABV7M1U5_9GAMM</name>
<evidence type="ECO:0000256" key="1">
    <source>
        <dbReference type="SAM" id="SignalP"/>
    </source>
</evidence>
<sequence length="402" mass="45044">MKRAYRQAALPLFLMGMVLLDGCATYPPSENALGPAMVVSVSSDGRHAISSHSSKHLVLWDLEKHQKEIIFRDANIYSAYFIHGRDAFLWQDLADQVYVQTVEGEVVKQFEHFPTYGHVMDSSMAHYIASDDDWNLFHGYGKDLQPLKKDGSSPSFLGTGKLMHLSLAEESNLLVSAGFSTDKDVDPSTQPAIQDDQLFSYYGGIVLWDLESKAPIDNLEGNTSKVDAVISPDGQWVVSGDESGIGRFTHTDQPEKMYRMARYTGGIFLEDSPYALEDPRKYDKSGLIPVPMAEKPNRWGGRHLTTNTTVAVAFINDSKEFLRFGTYKHWVALFEAGNPWPQKYFDLGTDPHPSTFSYLRSQSIATSPQAHVLVTGHVNDGGITVYRYDPDERTLTKEWVSE</sequence>
<dbReference type="Gene3D" id="2.130.10.10">
    <property type="entry name" value="YVTN repeat-like/Quinoprotein amine dehydrogenase"/>
    <property type="match status" value="1"/>
</dbReference>
<dbReference type="RefSeq" id="WP_019019441.1">
    <property type="nucleotide sequence ID" value="NZ_BMXD01000002.1"/>
</dbReference>
<accession>A0ABV7M1U5</accession>
<reference evidence="3" key="1">
    <citation type="journal article" date="2019" name="Int. J. Syst. Evol. Microbiol.">
        <title>The Global Catalogue of Microorganisms (GCM) 10K type strain sequencing project: providing services to taxonomists for standard genome sequencing and annotation.</title>
        <authorList>
            <consortium name="The Broad Institute Genomics Platform"/>
            <consortium name="The Broad Institute Genome Sequencing Center for Infectious Disease"/>
            <person name="Wu L."/>
            <person name="Ma J."/>
        </authorList>
    </citation>
    <scope>NUCLEOTIDE SEQUENCE [LARGE SCALE GENOMIC DNA]</scope>
    <source>
        <strain evidence="3">KCTC 12847</strain>
    </source>
</reference>
<gene>
    <name evidence="2" type="ORF">ACFOEI_09200</name>
</gene>
<evidence type="ECO:0000313" key="2">
    <source>
        <dbReference type="EMBL" id="MFC3292248.1"/>
    </source>
</evidence>
<feature type="signal peptide" evidence="1">
    <location>
        <begin position="1"/>
        <end position="20"/>
    </location>
</feature>
<keyword evidence="1" id="KW-0732">Signal</keyword>
<protein>
    <submittedName>
        <fullName evidence="2">WD40 repeat domain-containing protein</fullName>
    </submittedName>
</protein>
<evidence type="ECO:0000313" key="3">
    <source>
        <dbReference type="Proteomes" id="UP001595640"/>
    </source>
</evidence>
<proteinExistence type="predicted"/>
<feature type="chain" id="PRO_5045612844" evidence="1">
    <location>
        <begin position="21"/>
        <end position="402"/>
    </location>
</feature>
<dbReference type="Proteomes" id="UP001595640">
    <property type="component" value="Unassembled WGS sequence"/>
</dbReference>